<keyword evidence="9 12" id="KW-0472">Membrane</keyword>
<evidence type="ECO:0000256" key="3">
    <source>
        <dbReference type="ARBA" id="ARBA00022448"/>
    </source>
</evidence>
<feature type="transmembrane region" description="Helical" evidence="12">
    <location>
        <begin position="98"/>
        <end position="118"/>
    </location>
</feature>
<dbReference type="Gene3D" id="1.20.1730.10">
    <property type="entry name" value="Sodium/glucose cotransporter"/>
    <property type="match status" value="1"/>
</dbReference>
<comment type="subcellular location">
    <subcellularLocation>
        <location evidence="1">Cell membrane</location>
        <topology evidence="1">Multi-pass membrane protein</topology>
    </subcellularLocation>
</comment>
<feature type="transmembrane region" description="Helical" evidence="12">
    <location>
        <begin position="422"/>
        <end position="443"/>
    </location>
</feature>
<dbReference type="GO" id="GO:0015293">
    <property type="term" value="F:symporter activity"/>
    <property type="evidence" value="ECO:0007669"/>
    <property type="project" value="TreeGrafter"/>
</dbReference>
<evidence type="ECO:0000313" key="13">
    <source>
        <dbReference type="EMBL" id="CAG5084624.1"/>
    </source>
</evidence>
<feature type="transmembrane region" description="Helical" evidence="12">
    <location>
        <begin position="64"/>
        <end position="86"/>
    </location>
</feature>
<dbReference type="InterPro" id="IPR001734">
    <property type="entry name" value="Na/solute_symporter"/>
</dbReference>
<keyword evidence="6 12" id="KW-1133">Transmembrane helix</keyword>
<feature type="transmembrane region" description="Helical" evidence="12">
    <location>
        <begin position="292"/>
        <end position="316"/>
    </location>
</feature>
<dbReference type="PANTHER" id="PTHR42985">
    <property type="entry name" value="SODIUM-COUPLED MONOCARBOXYLATE TRANSPORTER"/>
    <property type="match status" value="1"/>
</dbReference>
<dbReference type="InterPro" id="IPR051163">
    <property type="entry name" value="Sodium:Solute_Symporter_SSF"/>
</dbReference>
<feature type="transmembrane region" description="Helical" evidence="12">
    <location>
        <begin position="391"/>
        <end position="410"/>
    </location>
</feature>
<keyword evidence="14" id="KW-1185">Reference proteome</keyword>
<evidence type="ECO:0000256" key="1">
    <source>
        <dbReference type="ARBA" id="ARBA00004651"/>
    </source>
</evidence>
<evidence type="ECO:0000256" key="5">
    <source>
        <dbReference type="ARBA" id="ARBA00022692"/>
    </source>
</evidence>
<dbReference type="Proteomes" id="UP000683507">
    <property type="component" value="Chromosome"/>
</dbReference>
<keyword evidence="3" id="KW-0813">Transport</keyword>
<evidence type="ECO:0000256" key="10">
    <source>
        <dbReference type="ARBA" id="ARBA00023201"/>
    </source>
</evidence>
<gene>
    <name evidence="13" type="primary">sglT</name>
    <name evidence="13" type="ORF">CRYO30217_02524</name>
</gene>
<feature type="transmembrane region" description="Helical" evidence="12">
    <location>
        <begin position="489"/>
        <end position="508"/>
    </location>
</feature>
<dbReference type="RefSeq" id="WP_310737134.1">
    <property type="nucleotide sequence ID" value="NZ_OU015584.1"/>
</dbReference>
<evidence type="ECO:0000256" key="4">
    <source>
        <dbReference type="ARBA" id="ARBA00022475"/>
    </source>
</evidence>
<evidence type="ECO:0000256" key="9">
    <source>
        <dbReference type="ARBA" id="ARBA00023136"/>
    </source>
</evidence>
<feature type="transmembrane region" description="Helical" evidence="12">
    <location>
        <begin position="254"/>
        <end position="271"/>
    </location>
</feature>
<feature type="transmembrane region" description="Helical" evidence="12">
    <location>
        <begin position="336"/>
        <end position="359"/>
    </location>
</feature>
<dbReference type="PROSITE" id="PS50283">
    <property type="entry name" value="NA_SOLUT_SYMP_3"/>
    <property type="match status" value="1"/>
</dbReference>
<dbReference type="PANTHER" id="PTHR42985:SF47">
    <property type="entry name" value="INTEGRAL MEMBRANE TRANSPORT PROTEIN"/>
    <property type="match status" value="1"/>
</dbReference>
<dbReference type="CDD" id="cd10326">
    <property type="entry name" value="SLC5sbd_NIS-like"/>
    <property type="match status" value="1"/>
</dbReference>
<feature type="transmembrane region" description="Helical" evidence="12">
    <location>
        <begin position="139"/>
        <end position="166"/>
    </location>
</feature>
<dbReference type="KEGG" id="ptan:CRYO30217_02524"/>
<proteinExistence type="inferred from homology"/>
<evidence type="ECO:0000313" key="14">
    <source>
        <dbReference type="Proteomes" id="UP000683507"/>
    </source>
</evidence>
<feature type="transmembrane region" description="Helical" evidence="12">
    <location>
        <begin position="450"/>
        <end position="469"/>
    </location>
</feature>
<dbReference type="EMBL" id="OU015584">
    <property type="protein sequence ID" value="CAG5084624.1"/>
    <property type="molecule type" value="Genomic_DNA"/>
</dbReference>
<evidence type="ECO:0000256" key="12">
    <source>
        <dbReference type="SAM" id="Phobius"/>
    </source>
</evidence>
<feature type="transmembrane region" description="Helical" evidence="12">
    <location>
        <begin position="201"/>
        <end position="220"/>
    </location>
</feature>
<evidence type="ECO:0000256" key="2">
    <source>
        <dbReference type="ARBA" id="ARBA00006434"/>
    </source>
</evidence>
<comment type="similarity">
    <text evidence="2 11">Belongs to the sodium:solute symporter (SSF) (TC 2.A.21) family.</text>
</comment>
<keyword evidence="7" id="KW-0915">Sodium</keyword>
<feature type="transmembrane region" description="Helical" evidence="12">
    <location>
        <begin position="12"/>
        <end position="43"/>
    </location>
</feature>
<accession>A0A916JPG4</accession>
<dbReference type="GO" id="GO:0006814">
    <property type="term" value="P:sodium ion transport"/>
    <property type="evidence" value="ECO:0007669"/>
    <property type="project" value="UniProtKB-KW"/>
</dbReference>
<sequence length="516" mass="56638">MDILLGSVNIEVSLLCLFAYMSAITVLTIIIIYFMVLMGIMYLTSKGATNETFFVGERKSPWHIVAYGMIGASLSGVTFISVPGWVEGSQFSYMQMVLGYLVGYFVIAYVLLPIYYKLNLTSIYTYLEQRFGVISHKTGAIIFLGSRVLGASVRILLVASVLDAFVLSQWNVPFEVTVIASIALIWVYTNRGGIKTIIWTDTLQTTFMIIAVIVACIVVADQLDLFSKGVFSSIVNSEYSQIFFFEDINAKSHFLKYFLGGMFITIGMTGLDQDMMQKNLTCKSLKDAQKNMIFFSVILVFVNLLFLGMGALLYMYSNSTGIGQGVDSADHLFPSIALASETGNILAILFIIGLIAAAYSSADSALTSLTTSISFDLLNIEKKEKKQQNTLRKRVHVGVSLLLILVVLILKKYTDKSAIDALMFFAGFTYGPLIGIFAFGILTKRHISDLLVPILSIISIGISVLLSLYSKGGKLVDEGAPGILGDYVLGHELIIINAFITFILLIGFSKKAKLVV</sequence>
<dbReference type="Pfam" id="PF00474">
    <property type="entry name" value="SSF"/>
    <property type="match status" value="1"/>
</dbReference>
<protein>
    <submittedName>
        <fullName evidence="13">Sodium/glucose cotransporter</fullName>
    </submittedName>
</protein>
<keyword evidence="8" id="KW-0406">Ion transport</keyword>
<evidence type="ECO:0000256" key="8">
    <source>
        <dbReference type="ARBA" id="ARBA00023065"/>
    </source>
</evidence>
<keyword evidence="10" id="KW-0739">Sodium transport</keyword>
<evidence type="ECO:0000256" key="7">
    <source>
        <dbReference type="ARBA" id="ARBA00023053"/>
    </source>
</evidence>
<organism evidence="13 14">
    <name type="scientific">Parvicella tangerina</name>
    <dbReference type="NCBI Taxonomy" id="2829795"/>
    <lineage>
        <taxon>Bacteria</taxon>
        <taxon>Pseudomonadati</taxon>
        <taxon>Bacteroidota</taxon>
        <taxon>Flavobacteriia</taxon>
        <taxon>Flavobacteriales</taxon>
        <taxon>Parvicellaceae</taxon>
        <taxon>Parvicella</taxon>
    </lineage>
</organism>
<reference evidence="13" key="1">
    <citation type="submission" date="2021-04" db="EMBL/GenBank/DDBJ databases">
        <authorList>
            <person name="Rodrigo-Torres L."/>
            <person name="Arahal R. D."/>
            <person name="Lucena T."/>
        </authorList>
    </citation>
    <scope>NUCLEOTIDE SEQUENCE</scope>
    <source>
        <strain evidence="13">AS29M-1</strain>
    </source>
</reference>
<dbReference type="GO" id="GO:0005886">
    <property type="term" value="C:plasma membrane"/>
    <property type="evidence" value="ECO:0007669"/>
    <property type="project" value="UniProtKB-SubCell"/>
</dbReference>
<feature type="transmembrane region" description="Helical" evidence="12">
    <location>
        <begin position="172"/>
        <end position="189"/>
    </location>
</feature>
<keyword evidence="5 12" id="KW-0812">Transmembrane</keyword>
<dbReference type="InterPro" id="IPR038377">
    <property type="entry name" value="Na/Glc_symporter_sf"/>
</dbReference>
<evidence type="ECO:0000256" key="11">
    <source>
        <dbReference type="RuleBase" id="RU362091"/>
    </source>
</evidence>
<evidence type="ECO:0000256" key="6">
    <source>
        <dbReference type="ARBA" id="ARBA00022989"/>
    </source>
</evidence>
<name>A0A916JPG4_9FLAO</name>
<keyword evidence="4" id="KW-1003">Cell membrane</keyword>
<dbReference type="AlphaFoldDB" id="A0A916JPG4"/>